<dbReference type="Proteomes" id="UP000570514">
    <property type="component" value="Unassembled WGS sequence"/>
</dbReference>
<name>A0A846N2H0_9PROT</name>
<gene>
    <name evidence="1" type="ORF">FHS83_003003</name>
</gene>
<dbReference type="Pfam" id="PF11154">
    <property type="entry name" value="DUF2934"/>
    <property type="match status" value="1"/>
</dbReference>
<reference evidence="1 2" key="1">
    <citation type="submission" date="2020-03" db="EMBL/GenBank/DDBJ databases">
        <title>Genomic Encyclopedia of Type Strains, Phase IV (KMG-IV): sequencing the most valuable type-strain genomes for metagenomic binning, comparative biology and taxonomic classification.</title>
        <authorList>
            <person name="Goeker M."/>
        </authorList>
    </citation>
    <scope>NUCLEOTIDE SEQUENCE [LARGE SCALE GENOMIC DNA]</scope>
    <source>
        <strain evidence="1 2">DSM 19867</strain>
    </source>
</reference>
<evidence type="ECO:0008006" key="3">
    <source>
        <dbReference type="Google" id="ProtNLM"/>
    </source>
</evidence>
<accession>A0A846N2H0</accession>
<sequence>MMGLEQLIPEEQVRARSYMIWENEGRPDGRSEEFWLRAAAELERELEKSWLVALEERENLELCMPKLPISKPLQRHEAGRVAMPEAA</sequence>
<evidence type="ECO:0000313" key="1">
    <source>
        <dbReference type="EMBL" id="NIK89685.1"/>
    </source>
</evidence>
<evidence type="ECO:0000313" key="2">
    <source>
        <dbReference type="Proteomes" id="UP000570514"/>
    </source>
</evidence>
<keyword evidence="2" id="KW-1185">Reference proteome</keyword>
<organism evidence="1 2">
    <name type="scientific">Rhizomicrobium palustre</name>
    <dbReference type="NCBI Taxonomy" id="189966"/>
    <lineage>
        <taxon>Bacteria</taxon>
        <taxon>Pseudomonadati</taxon>
        <taxon>Pseudomonadota</taxon>
        <taxon>Alphaproteobacteria</taxon>
        <taxon>Micropepsales</taxon>
        <taxon>Micropepsaceae</taxon>
        <taxon>Rhizomicrobium</taxon>
    </lineage>
</organism>
<dbReference type="AlphaFoldDB" id="A0A846N2H0"/>
<comment type="caution">
    <text evidence="1">The sequence shown here is derived from an EMBL/GenBank/DDBJ whole genome shotgun (WGS) entry which is preliminary data.</text>
</comment>
<dbReference type="RefSeq" id="WP_167083753.1">
    <property type="nucleotide sequence ID" value="NZ_BAAADC010000001.1"/>
</dbReference>
<protein>
    <recommendedName>
        <fullName evidence="3">DUF2934 domain-containing protein</fullName>
    </recommendedName>
</protein>
<proteinExistence type="predicted"/>
<dbReference type="InterPro" id="IPR021327">
    <property type="entry name" value="DUF2934"/>
</dbReference>
<dbReference type="EMBL" id="JAASRM010000001">
    <property type="protein sequence ID" value="NIK89685.1"/>
    <property type="molecule type" value="Genomic_DNA"/>
</dbReference>